<proteinExistence type="predicted"/>
<organism evidence="1 2">
    <name type="scientific">Boeremia exigua</name>
    <dbReference type="NCBI Taxonomy" id="749465"/>
    <lineage>
        <taxon>Eukaryota</taxon>
        <taxon>Fungi</taxon>
        <taxon>Dikarya</taxon>
        <taxon>Ascomycota</taxon>
        <taxon>Pezizomycotina</taxon>
        <taxon>Dothideomycetes</taxon>
        <taxon>Pleosporomycetidae</taxon>
        <taxon>Pleosporales</taxon>
        <taxon>Pleosporineae</taxon>
        <taxon>Didymellaceae</taxon>
        <taxon>Boeremia</taxon>
    </lineage>
</organism>
<reference evidence="1" key="1">
    <citation type="submission" date="2022-11" db="EMBL/GenBank/DDBJ databases">
        <title>Genome Sequence of Boeremia exigua.</title>
        <authorList>
            <person name="Buettner E."/>
        </authorList>
    </citation>
    <scope>NUCLEOTIDE SEQUENCE</scope>
    <source>
        <strain evidence="1">CU02</strain>
    </source>
</reference>
<keyword evidence="2" id="KW-1185">Reference proteome</keyword>
<dbReference type="Proteomes" id="UP001153331">
    <property type="component" value="Unassembled WGS sequence"/>
</dbReference>
<gene>
    <name evidence="1" type="ORF">OPT61_g9087</name>
</gene>
<comment type="caution">
    <text evidence="1">The sequence shown here is derived from an EMBL/GenBank/DDBJ whole genome shotgun (WGS) entry which is preliminary data.</text>
</comment>
<evidence type="ECO:0000313" key="2">
    <source>
        <dbReference type="Proteomes" id="UP001153331"/>
    </source>
</evidence>
<evidence type="ECO:0000313" key="1">
    <source>
        <dbReference type="EMBL" id="KAJ8107115.1"/>
    </source>
</evidence>
<protein>
    <submittedName>
        <fullName evidence="1">Uncharacterized protein</fullName>
    </submittedName>
</protein>
<dbReference type="EMBL" id="JAPHNI010001001">
    <property type="protein sequence ID" value="KAJ8107115.1"/>
    <property type="molecule type" value="Genomic_DNA"/>
</dbReference>
<accession>A0ACC2HW52</accession>
<sequence length="135" mass="14813">MAMNKSTLLRPIFVSHINSIRAPLDVGLDVENPFDSSRSSWKNLMTPNTNISRDHHDIDGSEGTCTPVPAQSSPRLSSNDKVPTEADVEAALHLLDDLHNLRDMQDKTCLGDAGVGAILQAEQDSRDVFNAYQEL</sequence>
<name>A0ACC2HW52_9PLEO</name>